<dbReference type="Gene3D" id="1.40.20.10">
    <property type="entry name" value="CHAD domain"/>
    <property type="match status" value="1"/>
</dbReference>
<name>A0AAW8D6I6_9MICC</name>
<dbReference type="InterPro" id="IPR038186">
    <property type="entry name" value="CHAD_dom_sf"/>
</dbReference>
<dbReference type="InterPro" id="IPR007899">
    <property type="entry name" value="CHAD_dom"/>
</dbReference>
<dbReference type="EMBL" id="JAUSTF010000002">
    <property type="protein sequence ID" value="MDQ0179560.1"/>
    <property type="molecule type" value="Genomic_DNA"/>
</dbReference>
<sequence>MGHKGHAPLAAYIAFQLTALEGQLPLVAAADPEAVHNARLALRRLRSVLSCYRGMIPKLPRTAREEVSWLATSLGESRDAYVLAQRIRLSLDTKDSWKNPGTVRQAVEELEASSARLAAALGGHKRSKRTVRAARAALLEVPTARDYKHPTADLAERLQGRWERLQHSLAEQAGSNDPEVRNAALHQARKDVKCLRYSVEAVADAFSHHASGVIQPAIALQRLLGEQHDAVVAGEWIRELAKNPGVDAEDAQRLESMEVRRRLSAEEEFRMAIAEYPVPAPRRALIF</sequence>
<evidence type="ECO:0000313" key="2">
    <source>
        <dbReference type="EMBL" id="MDP9903787.1"/>
    </source>
</evidence>
<evidence type="ECO:0000313" key="3">
    <source>
        <dbReference type="EMBL" id="MDQ0179560.1"/>
    </source>
</evidence>
<dbReference type="EMBL" id="JAUSRG010000001">
    <property type="protein sequence ID" value="MDP9903787.1"/>
    <property type="molecule type" value="Genomic_DNA"/>
</dbReference>
<evidence type="ECO:0000313" key="5">
    <source>
        <dbReference type="Proteomes" id="UP001242995"/>
    </source>
</evidence>
<dbReference type="PROSITE" id="PS51708">
    <property type="entry name" value="CHAD"/>
    <property type="match status" value="1"/>
</dbReference>
<dbReference type="PANTHER" id="PTHR39339">
    <property type="entry name" value="SLR1444 PROTEIN"/>
    <property type="match status" value="1"/>
</dbReference>
<proteinExistence type="predicted"/>
<dbReference type="Proteomes" id="UP001230951">
    <property type="component" value="Unassembled WGS sequence"/>
</dbReference>
<dbReference type="Proteomes" id="UP001242995">
    <property type="component" value="Unassembled WGS sequence"/>
</dbReference>
<dbReference type="PANTHER" id="PTHR39339:SF1">
    <property type="entry name" value="CHAD DOMAIN-CONTAINING PROTEIN"/>
    <property type="match status" value="1"/>
</dbReference>
<comment type="caution">
    <text evidence="2">The sequence shown here is derived from an EMBL/GenBank/DDBJ whole genome shotgun (WGS) entry which is preliminary data.</text>
</comment>
<reference evidence="2 4" key="1">
    <citation type="submission" date="2023-07" db="EMBL/GenBank/DDBJ databases">
        <title>Sorghum-associated microbial communities from plants grown in Nebraska, USA.</title>
        <authorList>
            <person name="Schachtman D."/>
        </authorList>
    </citation>
    <scope>NUCLEOTIDE SEQUENCE</scope>
    <source>
        <strain evidence="2">DS1006</strain>
        <strain evidence="3 4">DS1016</strain>
    </source>
</reference>
<dbReference type="SMART" id="SM00880">
    <property type="entry name" value="CHAD"/>
    <property type="match status" value="1"/>
</dbReference>
<evidence type="ECO:0000259" key="1">
    <source>
        <dbReference type="PROSITE" id="PS51708"/>
    </source>
</evidence>
<accession>A0AAW8D6I6</accession>
<dbReference type="RefSeq" id="WP_306959249.1">
    <property type="nucleotide sequence ID" value="NZ_JAUSRG010000001.1"/>
</dbReference>
<organism evidence="2 5">
    <name type="scientific">Arthrobacter bambusae</name>
    <dbReference type="NCBI Taxonomy" id="1338426"/>
    <lineage>
        <taxon>Bacteria</taxon>
        <taxon>Bacillati</taxon>
        <taxon>Actinomycetota</taxon>
        <taxon>Actinomycetes</taxon>
        <taxon>Micrococcales</taxon>
        <taxon>Micrococcaceae</taxon>
        <taxon>Arthrobacter</taxon>
    </lineage>
</organism>
<keyword evidence="4" id="KW-1185">Reference proteome</keyword>
<gene>
    <name evidence="2" type="ORF">J2S90_000727</name>
    <name evidence="3" type="ORF">J2S93_000976</name>
</gene>
<evidence type="ECO:0000313" key="4">
    <source>
        <dbReference type="Proteomes" id="UP001230951"/>
    </source>
</evidence>
<dbReference type="Pfam" id="PF05235">
    <property type="entry name" value="CHAD"/>
    <property type="match status" value="1"/>
</dbReference>
<protein>
    <submittedName>
        <fullName evidence="2">CHAD domain-containing protein</fullName>
    </submittedName>
</protein>
<dbReference type="AlphaFoldDB" id="A0AAW8D6I6"/>
<feature type="domain" description="CHAD" evidence="1">
    <location>
        <begin position="2"/>
        <end position="278"/>
    </location>
</feature>